<dbReference type="InterPro" id="IPR011051">
    <property type="entry name" value="RmlC_Cupin_sf"/>
</dbReference>
<dbReference type="InterPro" id="IPR010424">
    <property type="entry name" value="EutQ"/>
</dbReference>
<dbReference type="OrthoDB" id="4985585at2759"/>
<dbReference type="Gene3D" id="2.60.120.10">
    <property type="entry name" value="Jelly Rolls"/>
    <property type="match status" value="1"/>
</dbReference>
<name>A0A1E3PCR2_WICAA</name>
<dbReference type="GeneID" id="30201712"/>
<dbReference type="PANTHER" id="PTHR36169">
    <property type="entry name" value="ETHANOLAMINE UTILIZATION PROTEIN EUTQ"/>
    <property type="match status" value="1"/>
</dbReference>
<sequence length="123" mass="13964">MPLIFKPKAEAYDVLPPKIAPNSFLGDFISSDVPEKEDQMTAGFYKVIPGEPLVYTYTYDEFKIVLEVEGKFIVTDEEGTTVYPKPGDFLYFKKGATITFTVEGDENAYSYNYYVGKKHFGQI</sequence>
<keyword evidence="3" id="KW-1185">Reference proteome</keyword>
<evidence type="ECO:0000259" key="1">
    <source>
        <dbReference type="Pfam" id="PF05899"/>
    </source>
</evidence>
<gene>
    <name evidence="2" type="ORF">WICANDRAFT_76915</name>
</gene>
<accession>A0A1E3PCR2</accession>
<dbReference type="InterPro" id="IPR008579">
    <property type="entry name" value="UGlyAH_Cupin_dom"/>
</dbReference>
<evidence type="ECO:0000313" key="2">
    <source>
        <dbReference type="EMBL" id="ODQ62752.1"/>
    </source>
</evidence>
<feature type="domain" description="(S)-ureidoglycine aminohydrolase cupin" evidence="1">
    <location>
        <begin position="38"/>
        <end position="102"/>
    </location>
</feature>
<dbReference type="InterPro" id="IPR014710">
    <property type="entry name" value="RmlC-like_jellyroll"/>
</dbReference>
<dbReference type="AlphaFoldDB" id="A0A1E3PCR2"/>
<dbReference type="PANTHER" id="PTHR36169:SF1">
    <property type="entry name" value="ACETATE KINASE EUTQ"/>
    <property type="match status" value="1"/>
</dbReference>
<dbReference type="RefSeq" id="XP_019041959.1">
    <property type="nucleotide sequence ID" value="XM_019184466.1"/>
</dbReference>
<dbReference type="SUPFAM" id="SSF51182">
    <property type="entry name" value="RmlC-like cupins"/>
    <property type="match status" value="1"/>
</dbReference>
<dbReference type="EMBL" id="KV454208">
    <property type="protein sequence ID" value="ODQ62752.1"/>
    <property type="molecule type" value="Genomic_DNA"/>
</dbReference>
<dbReference type="Proteomes" id="UP000094112">
    <property type="component" value="Unassembled WGS sequence"/>
</dbReference>
<evidence type="ECO:0000313" key="3">
    <source>
        <dbReference type="Proteomes" id="UP000094112"/>
    </source>
</evidence>
<reference evidence="2 3" key="1">
    <citation type="journal article" date="2016" name="Proc. Natl. Acad. Sci. U.S.A.">
        <title>Comparative genomics of biotechnologically important yeasts.</title>
        <authorList>
            <person name="Riley R."/>
            <person name="Haridas S."/>
            <person name="Wolfe K.H."/>
            <person name="Lopes M.R."/>
            <person name="Hittinger C.T."/>
            <person name="Goeker M."/>
            <person name="Salamov A.A."/>
            <person name="Wisecaver J.H."/>
            <person name="Long T.M."/>
            <person name="Calvey C.H."/>
            <person name="Aerts A.L."/>
            <person name="Barry K.W."/>
            <person name="Choi C."/>
            <person name="Clum A."/>
            <person name="Coughlan A.Y."/>
            <person name="Deshpande S."/>
            <person name="Douglass A.P."/>
            <person name="Hanson S.J."/>
            <person name="Klenk H.-P."/>
            <person name="LaButti K.M."/>
            <person name="Lapidus A."/>
            <person name="Lindquist E.A."/>
            <person name="Lipzen A.M."/>
            <person name="Meier-Kolthoff J.P."/>
            <person name="Ohm R.A."/>
            <person name="Otillar R.P."/>
            <person name="Pangilinan J.L."/>
            <person name="Peng Y."/>
            <person name="Rokas A."/>
            <person name="Rosa C.A."/>
            <person name="Scheuner C."/>
            <person name="Sibirny A.A."/>
            <person name="Slot J.C."/>
            <person name="Stielow J.B."/>
            <person name="Sun H."/>
            <person name="Kurtzman C.P."/>
            <person name="Blackwell M."/>
            <person name="Grigoriev I.V."/>
            <person name="Jeffries T.W."/>
        </authorList>
    </citation>
    <scope>NUCLEOTIDE SEQUENCE [LARGE SCALE GENOMIC DNA]</scope>
    <source>
        <strain evidence="3">ATCC 58044 / CBS 1984 / NCYC 433 / NRRL Y-366-8</strain>
    </source>
</reference>
<proteinExistence type="predicted"/>
<dbReference type="Pfam" id="PF05899">
    <property type="entry name" value="Cupin_3"/>
    <property type="match status" value="1"/>
</dbReference>
<protein>
    <recommendedName>
        <fullName evidence="1">(S)-ureidoglycine aminohydrolase cupin domain-containing protein</fullName>
    </recommendedName>
</protein>
<organism evidence="2 3">
    <name type="scientific">Wickerhamomyces anomalus (strain ATCC 58044 / CBS 1984 / NCYC 433 / NRRL Y-366-8)</name>
    <name type="common">Yeast</name>
    <name type="synonym">Hansenula anomala</name>
    <dbReference type="NCBI Taxonomy" id="683960"/>
    <lineage>
        <taxon>Eukaryota</taxon>
        <taxon>Fungi</taxon>
        <taxon>Dikarya</taxon>
        <taxon>Ascomycota</taxon>
        <taxon>Saccharomycotina</taxon>
        <taxon>Saccharomycetes</taxon>
        <taxon>Phaffomycetales</taxon>
        <taxon>Wickerhamomycetaceae</taxon>
        <taxon>Wickerhamomyces</taxon>
    </lineage>
</organism>